<gene>
    <name evidence="1" type="ORF">CC80DRAFT_590563</name>
</gene>
<dbReference type="OrthoDB" id="3761882at2759"/>
<organism evidence="1 2">
    <name type="scientific">Byssothecium circinans</name>
    <dbReference type="NCBI Taxonomy" id="147558"/>
    <lineage>
        <taxon>Eukaryota</taxon>
        <taxon>Fungi</taxon>
        <taxon>Dikarya</taxon>
        <taxon>Ascomycota</taxon>
        <taxon>Pezizomycotina</taxon>
        <taxon>Dothideomycetes</taxon>
        <taxon>Pleosporomycetidae</taxon>
        <taxon>Pleosporales</taxon>
        <taxon>Massarineae</taxon>
        <taxon>Massarinaceae</taxon>
        <taxon>Byssothecium</taxon>
    </lineage>
</organism>
<dbReference type="AlphaFoldDB" id="A0A6A5U6I3"/>
<evidence type="ECO:0000313" key="2">
    <source>
        <dbReference type="Proteomes" id="UP000800035"/>
    </source>
</evidence>
<protein>
    <submittedName>
        <fullName evidence="1">Uncharacterized protein</fullName>
    </submittedName>
</protein>
<keyword evidence="2" id="KW-1185">Reference proteome</keyword>
<name>A0A6A5U6I3_9PLEO</name>
<reference evidence="1" key="1">
    <citation type="journal article" date="2020" name="Stud. Mycol.">
        <title>101 Dothideomycetes genomes: a test case for predicting lifestyles and emergence of pathogens.</title>
        <authorList>
            <person name="Haridas S."/>
            <person name="Albert R."/>
            <person name="Binder M."/>
            <person name="Bloem J."/>
            <person name="Labutti K."/>
            <person name="Salamov A."/>
            <person name="Andreopoulos B."/>
            <person name="Baker S."/>
            <person name="Barry K."/>
            <person name="Bills G."/>
            <person name="Bluhm B."/>
            <person name="Cannon C."/>
            <person name="Castanera R."/>
            <person name="Culley D."/>
            <person name="Daum C."/>
            <person name="Ezra D."/>
            <person name="Gonzalez J."/>
            <person name="Henrissat B."/>
            <person name="Kuo A."/>
            <person name="Liang C."/>
            <person name="Lipzen A."/>
            <person name="Lutzoni F."/>
            <person name="Magnuson J."/>
            <person name="Mondo S."/>
            <person name="Nolan M."/>
            <person name="Ohm R."/>
            <person name="Pangilinan J."/>
            <person name="Park H.-J."/>
            <person name="Ramirez L."/>
            <person name="Alfaro M."/>
            <person name="Sun H."/>
            <person name="Tritt A."/>
            <person name="Yoshinaga Y."/>
            <person name="Zwiers L.-H."/>
            <person name="Turgeon B."/>
            <person name="Goodwin S."/>
            <person name="Spatafora J."/>
            <person name="Crous P."/>
            <person name="Grigoriev I."/>
        </authorList>
    </citation>
    <scope>NUCLEOTIDE SEQUENCE</scope>
    <source>
        <strain evidence="1">CBS 675.92</strain>
    </source>
</reference>
<dbReference type="EMBL" id="ML976983">
    <property type="protein sequence ID" value="KAF1960284.1"/>
    <property type="molecule type" value="Genomic_DNA"/>
</dbReference>
<sequence>MSTFSLPPPMQIRASDEQLDEFPDISAYQSIPGKTIDSRKLSSFLRTKFGAGAYDVHIMQDSYCILAPRKLSLDEIARCRRR</sequence>
<dbReference type="Proteomes" id="UP000800035">
    <property type="component" value="Unassembled WGS sequence"/>
</dbReference>
<proteinExistence type="predicted"/>
<evidence type="ECO:0000313" key="1">
    <source>
        <dbReference type="EMBL" id="KAF1960284.1"/>
    </source>
</evidence>
<accession>A0A6A5U6I3</accession>